<dbReference type="Proteomes" id="UP001148629">
    <property type="component" value="Unassembled WGS sequence"/>
</dbReference>
<accession>A0ACC1SPJ5</accession>
<name>A0ACC1SPJ5_9HYPO</name>
<organism evidence="1 2">
    <name type="scientific">Fusarium decemcellulare</name>
    <dbReference type="NCBI Taxonomy" id="57161"/>
    <lineage>
        <taxon>Eukaryota</taxon>
        <taxon>Fungi</taxon>
        <taxon>Dikarya</taxon>
        <taxon>Ascomycota</taxon>
        <taxon>Pezizomycotina</taxon>
        <taxon>Sordariomycetes</taxon>
        <taxon>Hypocreomycetidae</taxon>
        <taxon>Hypocreales</taxon>
        <taxon>Nectriaceae</taxon>
        <taxon>Fusarium</taxon>
        <taxon>Fusarium decemcellulare species complex</taxon>
    </lineage>
</organism>
<evidence type="ECO:0000313" key="1">
    <source>
        <dbReference type="EMBL" id="KAJ3543961.1"/>
    </source>
</evidence>
<proteinExistence type="predicted"/>
<evidence type="ECO:0000313" key="2">
    <source>
        <dbReference type="Proteomes" id="UP001148629"/>
    </source>
</evidence>
<comment type="caution">
    <text evidence="1">The sequence shown here is derived from an EMBL/GenBank/DDBJ whole genome shotgun (WGS) entry which is preliminary data.</text>
</comment>
<reference evidence="1" key="1">
    <citation type="submission" date="2022-08" db="EMBL/GenBank/DDBJ databases">
        <title>Genome Sequence of Fusarium decemcellulare.</title>
        <authorList>
            <person name="Buettner E."/>
        </authorList>
    </citation>
    <scope>NUCLEOTIDE SEQUENCE</scope>
    <source>
        <strain evidence="1">Babe19</strain>
    </source>
</reference>
<gene>
    <name evidence="1" type="ORF">NM208_g3306</name>
</gene>
<dbReference type="EMBL" id="JANRMS010000219">
    <property type="protein sequence ID" value="KAJ3543961.1"/>
    <property type="molecule type" value="Genomic_DNA"/>
</dbReference>
<protein>
    <submittedName>
        <fullName evidence="1">Uncharacterized protein</fullName>
    </submittedName>
</protein>
<sequence length="235" mass="25020">MFSNAFLSTMTAVLACSSFAAAAPQSRSTNSTPEVSLTTKLRQADTSIDRYKLLPDDKDFVYNLKNSQTGFADAQSFPALTGTGTSLAVAEIPGCSMVMVHLHPRASEVFALLSGKVYTEAIPEAGVLTRDGKPRVIRNELSPGDVTVFYQGAYHTQVNPDCEPASAVAAFASEDVGTTIIAPALFSLSDEVITRTFGQSIAGEDIDKVRHALPQGIAIKVDECLAKCGKQKRQA</sequence>
<keyword evidence="2" id="KW-1185">Reference proteome</keyword>